<dbReference type="AlphaFoldDB" id="A0A3P1AQ89"/>
<sequence length="673" mass="72363">MYYDLILNKMKNKITKLFLALLALSFGNAHAQVQNRPVDEIQPMSDKIRKATNFEFLEQFAKEKEAEYQKAVKVATELNMPIRKIEDGRVVMLMGYDEESKQLLYGTTHNNSTTGSSLQTANAKPLHTDGIRGAGMNVGVWDGGIAVASHLAFSSGRYIAKQSTPVDDHAAHVAGTVGAGSFTGGADVMGFATQARIYGWDYSNDISEMTTAANNTSDPIYVSNHSYGYDYVGNNGPVSILGQYSAKTREYDQLAYNAPYYTIVTSAGNSRGDGRIPQKTGGKDLLSWAASAKNTIVVAATNGTENFTGITGPSSVNTIGGVAPFIAGFSSYGPTDDFRIKPDIAAKGVNVKSVGINGLTSTAVMSGTSMSSPAVTGVVTLWQGYYKQVNTDYMRSASVRALMAHTAREAGPAAGPDFMFGWGLIDADKGRQVIDQAKAETALFRELELPNGATFEYEFSYDGVAPLVATIAWTDPAGTVTTQTDLNIKKLVNDLDLRLINTDTNVTYYPWSLVQQWAIVPSSTSIAVNTVDNARDNIEKIEPQSAVAGNYKIVVNHKGALQGGNQHYTLIISGAGGTMPATDGKASAENIILQNLNIYPNPTDSYLNINGDLETLMNASAQIFDISGKKVQDVNLNFSSNNATIDVSSLRTGTYILTLSKGEAKKSYKFIKK</sequence>
<evidence type="ECO:0000313" key="10">
    <source>
        <dbReference type="EMBL" id="RRA91168.1"/>
    </source>
</evidence>
<accession>A0A3P1AQ89</accession>
<feature type="active site" description="Charge relay system" evidence="6">
    <location>
        <position position="369"/>
    </location>
</feature>
<dbReference type="Pfam" id="PF18962">
    <property type="entry name" value="Por_Secre_tail"/>
    <property type="match status" value="1"/>
</dbReference>
<comment type="caution">
    <text evidence="10">The sequence shown here is derived from an EMBL/GenBank/DDBJ whole genome shotgun (WGS) entry which is preliminary data.</text>
</comment>
<evidence type="ECO:0000256" key="6">
    <source>
        <dbReference type="PROSITE-ProRule" id="PRU01240"/>
    </source>
</evidence>
<dbReference type="PROSITE" id="PS00138">
    <property type="entry name" value="SUBTILASE_SER"/>
    <property type="match status" value="1"/>
</dbReference>
<dbReference type="PRINTS" id="PR00723">
    <property type="entry name" value="SUBTILISIN"/>
</dbReference>
<dbReference type="CDD" id="cd04842">
    <property type="entry name" value="Peptidases_S8_Kp43_protease"/>
    <property type="match status" value="1"/>
</dbReference>
<dbReference type="PANTHER" id="PTHR43399">
    <property type="entry name" value="SUBTILISIN-RELATED"/>
    <property type="match status" value="1"/>
</dbReference>
<feature type="chain" id="PRO_5018063542" evidence="7">
    <location>
        <begin position="32"/>
        <end position="673"/>
    </location>
</feature>
<keyword evidence="2 6" id="KW-0645">Protease</keyword>
<evidence type="ECO:0000256" key="5">
    <source>
        <dbReference type="ARBA" id="ARBA00022825"/>
    </source>
</evidence>
<organism evidence="10 11">
    <name type="scientific">Paenimyroides viscosum</name>
    <dbReference type="NCBI Taxonomy" id="2488729"/>
    <lineage>
        <taxon>Bacteria</taxon>
        <taxon>Pseudomonadati</taxon>
        <taxon>Bacteroidota</taxon>
        <taxon>Flavobacteriia</taxon>
        <taxon>Flavobacteriales</taxon>
        <taxon>Flavobacteriaceae</taxon>
        <taxon>Paenimyroides</taxon>
    </lineage>
</organism>
<reference evidence="10 11" key="1">
    <citation type="submission" date="2018-11" db="EMBL/GenBank/DDBJ databases">
        <title>Flavobacterium sp. nov., YIM 102796 draft genome.</title>
        <authorList>
            <person name="Li G."/>
            <person name="Jiang Y."/>
        </authorList>
    </citation>
    <scope>NUCLEOTIDE SEQUENCE [LARGE SCALE GENOMIC DNA]</scope>
    <source>
        <strain evidence="10 11">YIM 102796</strain>
    </source>
</reference>
<protein>
    <submittedName>
        <fullName evidence="10">T9SS C-terminal target domain-containing protein</fullName>
    </submittedName>
</protein>
<dbReference type="SUPFAM" id="SSF49785">
    <property type="entry name" value="Galactose-binding domain-like"/>
    <property type="match status" value="1"/>
</dbReference>
<evidence type="ECO:0000259" key="9">
    <source>
        <dbReference type="Pfam" id="PF18962"/>
    </source>
</evidence>
<proteinExistence type="inferred from homology"/>
<feature type="domain" description="Secretion system C-terminal sorting" evidence="9">
    <location>
        <begin position="598"/>
        <end position="671"/>
    </location>
</feature>
<dbReference type="Proteomes" id="UP000268372">
    <property type="component" value="Unassembled WGS sequence"/>
</dbReference>
<dbReference type="Gene3D" id="3.40.50.200">
    <property type="entry name" value="Peptidase S8/S53 domain"/>
    <property type="match status" value="1"/>
</dbReference>
<gene>
    <name evidence="10" type="ORF">EG242_12940</name>
</gene>
<dbReference type="PROSITE" id="PS51892">
    <property type="entry name" value="SUBTILASE"/>
    <property type="match status" value="1"/>
</dbReference>
<feature type="active site" description="Charge relay system" evidence="6">
    <location>
        <position position="169"/>
    </location>
</feature>
<dbReference type="GO" id="GO:0006508">
    <property type="term" value="P:proteolysis"/>
    <property type="evidence" value="ECO:0007669"/>
    <property type="project" value="UniProtKB-KW"/>
</dbReference>
<dbReference type="SUPFAM" id="SSF52743">
    <property type="entry name" value="Subtilisin-like"/>
    <property type="match status" value="1"/>
</dbReference>
<dbReference type="NCBIfam" id="TIGR04183">
    <property type="entry name" value="Por_Secre_tail"/>
    <property type="match status" value="1"/>
</dbReference>
<comment type="similarity">
    <text evidence="1 6">Belongs to the peptidase S8 family.</text>
</comment>
<dbReference type="GO" id="GO:0004252">
    <property type="term" value="F:serine-type endopeptidase activity"/>
    <property type="evidence" value="ECO:0007669"/>
    <property type="project" value="UniProtKB-UniRule"/>
</dbReference>
<dbReference type="InterPro" id="IPR034058">
    <property type="entry name" value="TagA/B/C/D_pept_dom"/>
</dbReference>
<dbReference type="InterPro" id="IPR015500">
    <property type="entry name" value="Peptidase_S8_subtilisin-rel"/>
</dbReference>
<dbReference type="EMBL" id="RQTJ01000037">
    <property type="protein sequence ID" value="RRA91168.1"/>
    <property type="molecule type" value="Genomic_DNA"/>
</dbReference>
<evidence type="ECO:0000256" key="4">
    <source>
        <dbReference type="ARBA" id="ARBA00022801"/>
    </source>
</evidence>
<evidence type="ECO:0000256" key="3">
    <source>
        <dbReference type="ARBA" id="ARBA00022729"/>
    </source>
</evidence>
<dbReference type="InterPro" id="IPR036852">
    <property type="entry name" value="Peptidase_S8/S53_dom_sf"/>
</dbReference>
<keyword evidence="4 6" id="KW-0378">Hydrolase</keyword>
<evidence type="ECO:0000256" key="7">
    <source>
        <dbReference type="SAM" id="SignalP"/>
    </source>
</evidence>
<evidence type="ECO:0000259" key="8">
    <source>
        <dbReference type="Pfam" id="PF00082"/>
    </source>
</evidence>
<dbReference type="InterPro" id="IPR000209">
    <property type="entry name" value="Peptidase_S8/S53_dom"/>
</dbReference>
<evidence type="ECO:0000313" key="11">
    <source>
        <dbReference type="Proteomes" id="UP000268372"/>
    </source>
</evidence>
<keyword evidence="5 6" id="KW-0720">Serine protease</keyword>
<dbReference type="InterPro" id="IPR026444">
    <property type="entry name" value="Secre_tail"/>
</dbReference>
<keyword evidence="11" id="KW-1185">Reference proteome</keyword>
<dbReference type="InterPro" id="IPR023828">
    <property type="entry name" value="Peptidase_S8_Ser-AS"/>
</dbReference>
<dbReference type="InterPro" id="IPR008979">
    <property type="entry name" value="Galactose-bd-like_sf"/>
</dbReference>
<feature type="signal peptide" evidence="7">
    <location>
        <begin position="1"/>
        <end position="31"/>
    </location>
</feature>
<evidence type="ECO:0000256" key="2">
    <source>
        <dbReference type="ARBA" id="ARBA00022670"/>
    </source>
</evidence>
<name>A0A3P1AQ89_9FLAO</name>
<evidence type="ECO:0000256" key="1">
    <source>
        <dbReference type="ARBA" id="ARBA00011073"/>
    </source>
</evidence>
<feature type="active site" description="Charge relay system" evidence="6">
    <location>
        <position position="142"/>
    </location>
</feature>
<keyword evidence="3 7" id="KW-0732">Signal</keyword>
<dbReference type="PANTHER" id="PTHR43399:SF4">
    <property type="entry name" value="CELL WALL-ASSOCIATED PROTEASE"/>
    <property type="match status" value="1"/>
</dbReference>
<dbReference type="Gene3D" id="2.60.120.380">
    <property type="match status" value="1"/>
</dbReference>
<dbReference type="Pfam" id="PF00082">
    <property type="entry name" value="Peptidase_S8"/>
    <property type="match status" value="1"/>
</dbReference>
<dbReference type="InterPro" id="IPR051048">
    <property type="entry name" value="Peptidase_S8/S53_subtilisin"/>
</dbReference>
<feature type="domain" description="Peptidase S8/S53" evidence="8">
    <location>
        <begin position="162"/>
        <end position="423"/>
    </location>
</feature>